<dbReference type="Proteomes" id="UP001372338">
    <property type="component" value="Unassembled WGS sequence"/>
</dbReference>
<gene>
    <name evidence="1" type="ORF">RIF29_25417</name>
</gene>
<sequence length="100" mass="11191">MNWAVSVILDNTSENKGCIHRFKKRFLVVPIPTVPLTKGPMEPLVLADKAPMEPPPSPPTNHRHAHSILFIHHLIYHRRTSRSFADLALTATVLEAVISP</sequence>
<proteinExistence type="predicted"/>
<dbReference type="EMBL" id="JAYWIO010000005">
    <property type="protein sequence ID" value="KAK7259802.1"/>
    <property type="molecule type" value="Genomic_DNA"/>
</dbReference>
<evidence type="ECO:0000313" key="1">
    <source>
        <dbReference type="EMBL" id="KAK7259802.1"/>
    </source>
</evidence>
<accession>A0AAN9ELK1</accession>
<protein>
    <submittedName>
        <fullName evidence="1">Uncharacterized protein</fullName>
    </submittedName>
</protein>
<evidence type="ECO:0000313" key="2">
    <source>
        <dbReference type="Proteomes" id="UP001372338"/>
    </source>
</evidence>
<name>A0AAN9ELK1_CROPI</name>
<organism evidence="1 2">
    <name type="scientific">Crotalaria pallida</name>
    <name type="common">Smooth rattlebox</name>
    <name type="synonym">Crotalaria striata</name>
    <dbReference type="NCBI Taxonomy" id="3830"/>
    <lineage>
        <taxon>Eukaryota</taxon>
        <taxon>Viridiplantae</taxon>
        <taxon>Streptophyta</taxon>
        <taxon>Embryophyta</taxon>
        <taxon>Tracheophyta</taxon>
        <taxon>Spermatophyta</taxon>
        <taxon>Magnoliopsida</taxon>
        <taxon>eudicotyledons</taxon>
        <taxon>Gunneridae</taxon>
        <taxon>Pentapetalae</taxon>
        <taxon>rosids</taxon>
        <taxon>fabids</taxon>
        <taxon>Fabales</taxon>
        <taxon>Fabaceae</taxon>
        <taxon>Papilionoideae</taxon>
        <taxon>50 kb inversion clade</taxon>
        <taxon>genistoids sensu lato</taxon>
        <taxon>core genistoids</taxon>
        <taxon>Crotalarieae</taxon>
        <taxon>Crotalaria</taxon>
    </lineage>
</organism>
<dbReference type="AlphaFoldDB" id="A0AAN9ELK1"/>
<keyword evidence="2" id="KW-1185">Reference proteome</keyword>
<comment type="caution">
    <text evidence="1">The sequence shown here is derived from an EMBL/GenBank/DDBJ whole genome shotgun (WGS) entry which is preliminary data.</text>
</comment>
<reference evidence="1 2" key="1">
    <citation type="submission" date="2024-01" db="EMBL/GenBank/DDBJ databases">
        <title>The genomes of 5 underutilized Papilionoideae crops provide insights into root nodulation and disease resistanc.</title>
        <authorList>
            <person name="Yuan L."/>
        </authorList>
    </citation>
    <scope>NUCLEOTIDE SEQUENCE [LARGE SCALE GENOMIC DNA]</scope>
    <source>
        <strain evidence="1">ZHUSHIDOU_FW_LH</strain>
        <tissue evidence="1">Leaf</tissue>
    </source>
</reference>